<dbReference type="InterPro" id="IPR011011">
    <property type="entry name" value="Znf_FYVE_PHD"/>
</dbReference>
<dbReference type="GO" id="GO:0008270">
    <property type="term" value="F:zinc ion binding"/>
    <property type="evidence" value="ECO:0007669"/>
    <property type="project" value="UniProtKB-KW"/>
</dbReference>
<keyword evidence="2" id="KW-0862">Zinc</keyword>
<dbReference type="RefSeq" id="XP_007511074.1">
    <property type="nucleotide sequence ID" value="XM_007511012.1"/>
</dbReference>
<evidence type="ECO:0000313" key="5">
    <source>
        <dbReference type="Proteomes" id="UP000198341"/>
    </source>
</evidence>
<evidence type="ECO:0008006" key="6">
    <source>
        <dbReference type="Google" id="ProtNLM"/>
    </source>
</evidence>
<dbReference type="STRING" id="41875.K8FIC3"/>
<evidence type="ECO:0000256" key="3">
    <source>
        <dbReference type="SAM" id="MobiDB-lite"/>
    </source>
</evidence>
<keyword evidence="5" id="KW-1185">Reference proteome</keyword>
<keyword evidence="1" id="KW-0863">Zinc-finger</keyword>
<proteinExistence type="predicted"/>
<evidence type="ECO:0000256" key="1">
    <source>
        <dbReference type="ARBA" id="ARBA00022771"/>
    </source>
</evidence>
<feature type="compositionally biased region" description="Basic residues" evidence="3">
    <location>
        <begin position="244"/>
        <end position="266"/>
    </location>
</feature>
<accession>K8FIC3</accession>
<dbReference type="InterPro" id="IPR013083">
    <property type="entry name" value="Znf_RING/FYVE/PHD"/>
</dbReference>
<dbReference type="SUPFAM" id="SSF57903">
    <property type="entry name" value="FYVE/PHD zinc finger"/>
    <property type="match status" value="1"/>
</dbReference>
<dbReference type="Gene3D" id="3.30.40.10">
    <property type="entry name" value="Zinc/RING finger domain, C3HC4 (zinc finger)"/>
    <property type="match status" value="1"/>
</dbReference>
<feature type="region of interest" description="Disordered" evidence="3">
    <location>
        <begin position="139"/>
        <end position="164"/>
    </location>
</feature>
<dbReference type="Proteomes" id="UP000198341">
    <property type="component" value="Chromosome 9"/>
</dbReference>
<name>K8FIC3_9CHLO</name>
<reference evidence="4 5" key="1">
    <citation type="submission" date="2011-10" db="EMBL/GenBank/DDBJ databases">
        <authorList>
            <person name="Genoscope - CEA"/>
        </authorList>
    </citation>
    <scope>NUCLEOTIDE SEQUENCE [LARGE SCALE GENOMIC DNA]</scope>
    <source>
        <strain evidence="4 5">RCC 1105</strain>
    </source>
</reference>
<dbReference type="OrthoDB" id="2162994at2759"/>
<keyword evidence="1" id="KW-0479">Metal-binding</keyword>
<evidence type="ECO:0000313" key="4">
    <source>
        <dbReference type="EMBL" id="CCO66634.1"/>
    </source>
</evidence>
<dbReference type="GeneID" id="19013872"/>
<gene>
    <name evidence="4" type="ORF">Bathy09g03650</name>
</gene>
<protein>
    <recommendedName>
        <fullName evidence="6">PHD-type domain-containing protein</fullName>
    </recommendedName>
</protein>
<sequence length="727" mass="80024">MWRKGWVDRIESSTGQEHRVSLCNACGLLWKRGWFCVHCECVYRKDLLEEGKKNKEEVKEEEMWIGCEYCDNFSHFECERKAEDSKTILGMDAYACPECRMKAVLACAAEEEGGDKGEEKEDVALPKFCDIKDTETAKKTLGEPRKTKTTNKGGGKSTKKTGMKTVGKRCIHQRPFLRTPRGAGNGSKKGVEKNVLGLLKTGAISPGVKKNRPTKRAMTLSARKGDEEEEEEEEEEKKTLTKTPPRKKGTKKKAAQKVSKKVSTPKKAKETSLAKKKRAIEQSLAALETPPKEKKSKAAAAALEEEDEFPIVDDFDDSDVFSMWSMKPTAPSTKTALALQRAKQFLADEHIPLDAIKKHDSSLLGGLEDVFGDRTLLAADHEAEGSRESGTKAATTAAVATVEATTAPIPIFDEMFPATGNRTQDKVLASAEMMLKSARECLEKAVDDHWALVKQHKDNDERNQLQDHKFLSMNTRKNTQSHAFKPILNAKMALQKISSLPTLKKSLGSSSIKAKNAIVERSKIKDTLRDILQTFGNGREILENLSKLGGFWTTLATEFLHEMNQAHVASASMMMASINPSESLSVQGGPFATDVKKYAAAAAAVMKEGDKDKDIVNRDDDITIVSPLPLKITCPVLKRPKLYPTGGGGFISNGAGQMVPRMKTTSSKHDSLFPPVPEIFDSEMYEDGTQPKSVAAPDASWGSPLSEYFDMVVNEGEQPNVSGEDID</sequence>
<dbReference type="KEGG" id="bpg:Bathy09g03650"/>
<dbReference type="AlphaFoldDB" id="K8FIC3"/>
<evidence type="ECO:0000256" key="2">
    <source>
        <dbReference type="ARBA" id="ARBA00022833"/>
    </source>
</evidence>
<dbReference type="EMBL" id="FO082270">
    <property type="protein sequence ID" value="CCO66634.1"/>
    <property type="molecule type" value="Genomic_DNA"/>
</dbReference>
<organism evidence="4 5">
    <name type="scientific">Bathycoccus prasinos</name>
    <dbReference type="NCBI Taxonomy" id="41875"/>
    <lineage>
        <taxon>Eukaryota</taxon>
        <taxon>Viridiplantae</taxon>
        <taxon>Chlorophyta</taxon>
        <taxon>Mamiellophyceae</taxon>
        <taxon>Mamiellales</taxon>
        <taxon>Bathycoccaceae</taxon>
        <taxon>Bathycoccus</taxon>
    </lineage>
</organism>
<feature type="region of interest" description="Disordered" evidence="3">
    <location>
        <begin position="204"/>
        <end position="277"/>
    </location>
</feature>